<keyword evidence="5 7" id="KW-0496">Mitochondrion</keyword>
<evidence type="ECO:0000313" key="9">
    <source>
        <dbReference type="Proteomes" id="UP000009131"/>
    </source>
</evidence>
<evidence type="ECO:0000313" key="8">
    <source>
        <dbReference type="EMBL" id="GAA96371.1"/>
    </source>
</evidence>
<dbReference type="InterPro" id="IPR038375">
    <property type="entry name" value="NDUFAF7_sf"/>
</dbReference>
<accession>G7E0L1</accession>
<dbReference type="Gene3D" id="3.40.50.12710">
    <property type="match status" value="1"/>
</dbReference>
<dbReference type="Proteomes" id="UP000009131">
    <property type="component" value="Unassembled WGS sequence"/>
</dbReference>
<dbReference type="InterPro" id="IPR029063">
    <property type="entry name" value="SAM-dependent_MTases_sf"/>
</dbReference>
<evidence type="ECO:0000256" key="4">
    <source>
        <dbReference type="ARBA" id="ARBA00022679"/>
    </source>
</evidence>
<dbReference type="HOGENOM" id="CLU_024840_3_1_1"/>
<dbReference type="eggNOG" id="KOG2901">
    <property type="taxonomic scope" value="Eukaryota"/>
</dbReference>
<organism evidence="8 9">
    <name type="scientific">Mixia osmundae (strain CBS 9802 / IAM 14324 / JCM 22182 / KY 12970)</name>
    <dbReference type="NCBI Taxonomy" id="764103"/>
    <lineage>
        <taxon>Eukaryota</taxon>
        <taxon>Fungi</taxon>
        <taxon>Dikarya</taxon>
        <taxon>Basidiomycota</taxon>
        <taxon>Pucciniomycotina</taxon>
        <taxon>Mixiomycetes</taxon>
        <taxon>Mixiales</taxon>
        <taxon>Mixiaceae</taxon>
        <taxon>Mixia</taxon>
    </lineage>
</organism>
<reference evidence="8 9" key="1">
    <citation type="journal article" date="2011" name="J. Gen. Appl. Microbiol.">
        <title>Draft genome sequencing of the enigmatic basidiomycete Mixia osmundae.</title>
        <authorList>
            <person name="Nishida H."/>
            <person name="Nagatsuka Y."/>
            <person name="Sugiyama J."/>
        </authorList>
    </citation>
    <scope>NUCLEOTIDE SEQUENCE [LARGE SCALE GENOMIC DNA]</scope>
    <source>
        <strain evidence="9">CBS 9802 / IAM 14324 / JCM 22182 / KY 12970</strain>
    </source>
</reference>
<dbReference type="STRING" id="764103.G7E0L1"/>
<proteinExistence type="inferred from homology"/>
<comment type="similarity">
    <text evidence="2 7">Belongs to the NDUFAF7 family.</text>
</comment>
<dbReference type="InParanoid" id="G7E0L1"/>
<dbReference type="Pfam" id="PF02636">
    <property type="entry name" value="Methyltransf_28"/>
    <property type="match status" value="1"/>
</dbReference>
<dbReference type="GO" id="GO:0005739">
    <property type="term" value="C:mitochondrion"/>
    <property type="evidence" value="ECO:0007669"/>
    <property type="project" value="UniProtKB-SubCell"/>
</dbReference>
<comment type="catalytic activity">
    <reaction evidence="6 7">
        <text>L-arginyl-[protein] + 2 S-adenosyl-L-methionine = N(omega),N(omega)'-dimethyl-L-arginyl-[protein] + 2 S-adenosyl-L-homocysteine + 2 H(+)</text>
        <dbReference type="Rhea" id="RHEA:48108"/>
        <dbReference type="Rhea" id="RHEA-COMP:10532"/>
        <dbReference type="Rhea" id="RHEA-COMP:11992"/>
        <dbReference type="ChEBI" id="CHEBI:15378"/>
        <dbReference type="ChEBI" id="CHEBI:29965"/>
        <dbReference type="ChEBI" id="CHEBI:57856"/>
        <dbReference type="ChEBI" id="CHEBI:59789"/>
        <dbReference type="ChEBI" id="CHEBI:88221"/>
        <dbReference type="EC" id="2.1.1.320"/>
    </reaction>
</comment>
<comment type="caution">
    <text evidence="8">The sequence shown here is derived from an EMBL/GenBank/DDBJ whole genome shotgun (WGS) entry which is preliminary data.</text>
</comment>
<dbReference type="PANTHER" id="PTHR12049">
    <property type="entry name" value="PROTEIN ARGININE METHYLTRANSFERASE NDUFAF7, MITOCHONDRIAL"/>
    <property type="match status" value="1"/>
</dbReference>
<evidence type="ECO:0000256" key="2">
    <source>
        <dbReference type="ARBA" id="ARBA00005891"/>
    </source>
</evidence>
<reference evidence="8 9" key="2">
    <citation type="journal article" date="2012" name="Open Biol.">
        <title>Characteristics of nucleosomes and linker DNA regions on the genome of the basidiomycete Mixia osmundae revealed by mono- and dinucleosome mapping.</title>
        <authorList>
            <person name="Nishida H."/>
            <person name="Kondo S."/>
            <person name="Matsumoto T."/>
            <person name="Suzuki Y."/>
            <person name="Yoshikawa H."/>
            <person name="Taylor T.D."/>
            <person name="Sugiyama J."/>
        </authorList>
    </citation>
    <scope>NUCLEOTIDE SEQUENCE [LARGE SCALE GENOMIC DNA]</scope>
    <source>
        <strain evidence="9">CBS 9802 / IAM 14324 / JCM 22182 / KY 12970</strain>
    </source>
</reference>
<name>G7E0L1_MIXOS</name>
<keyword evidence="3 7" id="KW-0489">Methyltransferase</keyword>
<sequence>MRAFNPLLCRSLVRHRAFNKTAASLCRFSTSSNLQQQAARDQIDGQDTARRIEPLGLARIIQSHIKAHGPMTLPRYIAFCLSHPTLGYYTRLRQAETSAVIGRKGDFVTSPEISQIFGELIAVWLLNQWQTQGSPARTRLVELGPGTGTLMQDILRTFSSIKTFASTLEEVHLVETSQYMIGLQREKLQQLIEALGVKLHWHDRLDGIAPDPQVFTMAIAHEFFDALPVMLFEKLEDGLREVYVDFTDKEEASATFHLALSPSPTFTSTMYSTQERFAKLPTGTRIELCPDALLIAAQLAKLVSAHPTDTAPTPLIEAKLKAGGAALIIDYGDDHYFSDSLRGFRKHEVVDCFTDPGNTDLTANVDFSWIRESIQPYATCSRTQTQRSFLLALGLGLRLERLLQTATDDRAEQMIASAERLVDTSGMGKQYKVVAITSKQNAEEPFPFSLGEVETH</sequence>
<dbReference type="RefSeq" id="XP_014570670.1">
    <property type="nucleotide sequence ID" value="XM_014715184.1"/>
</dbReference>
<dbReference type="GO" id="GO:0032981">
    <property type="term" value="P:mitochondrial respiratory chain complex I assembly"/>
    <property type="evidence" value="ECO:0007669"/>
    <property type="project" value="TreeGrafter"/>
</dbReference>
<dbReference type="EMBL" id="BABT02000080">
    <property type="protein sequence ID" value="GAA96371.1"/>
    <property type="molecule type" value="Genomic_DNA"/>
</dbReference>
<comment type="function">
    <text evidence="7">Arginine methyltransferase involved in the assembly or stability of mitochondrial NADH:ubiquinone oxidoreductase complex (complex I).</text>
</comment>
<keyword evidence="4 7" id="KW-0808">Transferase</keyword>
<evidence type="ECO:0000256" key="6">
    <source>
        <dbReference type="ARBA" id="ARBA00048612"/>
    </source>
</evidence>
<evidence type="ECO:0000256" key="1">
    <source>
        <dbReference type="ARBA" id="ARBA00004173"/>
    </source>
</evidence>
<gene>
    <name evidence="8" type="primary">Mo03037</name>
    <name evidence="8" type="ORF">E5Q_03037</name>
</gene>
<comment type="subcellular location">
    <subcellularLocation>
        <location evidence="1 7">Mitochondrion</location>
    </subcellularLocation>
</comment>
<dbReference type="OrthoDB" id="438553at2759"/>
<evidence type="ECO:0000256" key="5">
    <source>
        <dbReference type="ARBA" id="ARBA00023128"/>
    </source>
</evidence>
<evidence type="ECO:0000256" key="3">
    <source>
        <dbReference type="ARBA" id="ARBA00022603"/>
    </source>
</evidence>
<dbReference type="GO" id="GO:0032259">
    <property type="term" value="P:methylation"/>
    <property type="evidence" value="ECO:0007669"/>
    <property type="project" value="UniProtKB-KW"/>
</dbReference>
<keyword evidence="9" id="KW-1185">Reference proteome</keyword>
<dbReference type="PANTHER" id="PTHR12049:SF7">
    <property type="entry name" value="PROTEIN ARGININE METHYLTRANSFERASE NDUFAF7, MITOCHONDRIAL"/>
    <property type="match status" value="1"/>
</dbReference>
<dbReference type="OMA" id="YYHPQRN"/>
<dbReference type="InterPro" id="IPR003788">
    <property type="entry name" value="NDUFAF7"/>
</dbReference>
<protein>
    <recommendedName>
        <fullName evidence="7">Protein arginine methyltransferase NDUFAF7</fullName>
        <ecNumber evidence="7">2.1.1.320</ecNumber>
    </recommendedName>
</protein>
<evidence type="ECO:0000256" key="7">
    <source>
        <dbReference type="RuleBase" id="RU364114"/>
    </source>
</evidence>
<dbReference type="EC" id="2.1.1.320" evidence="7"/>
<dbReference type="AlphaFoldDB" id="G7E0L1"/>
<dbReference type="SUPFAM" id="SSF53335">
    <property type="entry name" value="S-adenosyl-L-methionine-dependent methyltransferases"/>
    <property type="match status" value="1"/>
</dbReference>
<dbReference type="GO" id="GO:0035243">
    <property type="term" value="F:protein-arginine omega-N symmetric methyltransferase activity"/>
    <property type="evidence" value="ECO:0007669"/>
    <property type="project" value="UniProtKB-EC"/>
</dbReference>